<dbReference type="EMBL" id="CP107716">
    <property type="protein sequence ID" value="UYQ72924.1"/>
    <property type="molecule type" value="Genomic_DNA"/>
</dbReference>
<evidence type="ECO:0000313" key="5">
    <source>
        <dbReference type="Proteomes" id="UP001163882"/>
    </source>
</evidence>
<keyword evidence="5" id="KW-1185">Reference proteome</keyword>
<feature type="domain" description="Peptidoglycan binding-like" evidence="2">
    <location>
        <begin position="355"/>
        <end position="402"/>
    </location>
</feature>
<dbReference type="SUPFAM" id="SSF47090">
    <property type="entry name" value="PGBD-like"/>
    <property type="match status" value="1"/>
</dbReference>
<dbReference type="Gene3D" id="1.10.8.350">
    <property type="entry name" value="Bacterial muramidase"/>
    <property type="match status" value="1"/>
</dbReference>
<dbReference type="InterPro" id="IPR043426">
    <property type="entry name" value="MltB-like"/>
</dbReference>
<dbReference type="Gene3D" id="1.10.101.10">
    <property type="entry name" value="PGBD-like superfamily/PGBD"/>
    <property type="match status" value="1"/>
</dbReference>
<evidence type="ECO:0000259" key="3">
    <source>
        <dbReference type="Pfam" id="PF13406"/>
    </source>
</evidence>
<evidence type="ECO:0000313" key="4">
    <source>
        <dbReference type="EMBL" id="UYQ72924.1"/>
    </source>
</evidence>
<dbReference type="PANTHER" id="PTHR30163:SF8">
    <property type="entry name" value="LYTIC MUREIN TRANSGLYCOSYLASE"/>
    <property type="match status" value="1"/>
</dbReference>
<dbReference type="InterPro" id="IPR036365">
    <property type="entry name" value="PGBD-like_sf"/>
</dbReference>
<name>A0ABY6IU14_9HYPH</name>
<dbReference type="RefSeq" id="WP_264226523.1">
    <property type="nucleotide sequence ID" value="NZ_CP107716.1"/>
</dbReference>
<dbReference type="InterPro" id="IPR031304">
    <property type="entry name" value="SLT_2"/>
</dbReference>
<feature type="chain" id="PRO_5046447440" evidence="1">
    <location>
        <begin position="33"/>
        <end position="414"/>
    </location>
</feature>
<dbReference type="Pfam" id="PF01471">
    <property type="entry name" value="PG_binding_1"/>
    <property type="match status" value="1"/>
</dbReference>
<dbReference type="InterPro" id="IPR036366">
    <property type="entry name" value="PGBDSf"/>
</dbReference>
<proteinExistence type="predicted"/>
<sequence length="414" mass="44612">MGKISRYPQRPTLHSLIGAVLVWLCLAGSALAQPVESFDAFKDRMEAVAVANGIDRDFYRAVMGPVAPDPSIPSLISGQPEFVTPVWEYLDARIGSERIARGRAAVAANGGLLNSVGQRYGVDPYVLAAIWGMESDYGAVLSNRSLIKPIIPSLATLAHQRRGRVAEDEAELIAALRIARARGSAQGLVGSWAGAVGHLQIIPTAYLQYGQDGDGDGVVDPHTSLADALASSANYLRGLGYRPGLDWGFEVELPEGFDYLLADRETFRPISFFAERGVARVAGRQFSDLGIEVFLYVPAGADGPKFLMTRNYLVFKGYNFSDSYAMAVAHLTDRLKGGGPFVTAWPRSAQFPGRQQRIEIQTMLAQLGYYAGAIDGNIGPVTQAAYARFQANTGLVADGFVTLDAHRVLVNAVQ</sequence>
<evidence type="ECO:0000256" key="1">
    <source>
        <dbReference type="SAM" id="SignalP"/>
    </source>
</evidence>
<dbReference type="InterPro" id="IPR011970">
    <property type="entry name" value="MltB_2"/>
</dbReference>
<dbReference type="PANTHER" id="PTHR30163">
    <property type="entry name" value="MEMBRANE-BOUND LYTIC MUREIN TRANSGLYCOSYLASE B"/>
    <property type="match status" value="1"/>
</dbReference>
<feature type="signal peptide" evidence="1">
    <location>
        <begin position="1"/>
        <end position="32"/>
    </location>
</feature>
<gene>
    <name evidence="4" type="ORF">OF122_03900</name>
</gene>
<evidence type="ECO:0000259" key="2">
    <source>
        <dbReference type="Pfam" id="PF01471"/>
    </source>
</evidence>
<dbReference type="Gene3D" id="1.10.530.10">
    <property type="match status" value="1"/>
</dbReference>
<dbReference type="NCBIfam" id="TIGR02283">
    <property type="entry name" value="MltB_2"/>
    <property type="match status" value="1"/>
</dbReference>
<dbReference type="InterPro" id="IPR023346">
    <property type="entry name" value="Lysozyme-like_dom_sf"/>
</dbReference>
<dbReference type="Proteomes" id="UP001163882">
    <property type="component" value="Chromosome"/>
</dbReference>
<organism evidence="4 5">
    <name type="scientific">Pelagibacterium flavum</name>
    <dbReference type="NCBI Taxonomy" id="2984530"/>
    <lineage>
        <taxon>Bacteria</taxon>
        <taxon>Pseudomonadati</taxon>
        <taxon>Pseudomonadota</taxon>
        <taxon>Alphaproteobacteria</taxon>
        <taxon>Hyphomicrobiales</taxon>
        <taxon>Devosiaceae</taxon>
        <taxon>Pelagibacterium</taxon>
    </lineage>
</organism>
<dbReference type="InterPro" id="IPR002477">
    <property type="entry name" value="Peptidoglycan-bd-like"/>
</dbReference>
<dbReference type="Pfam" id="PF13406">
    <property type="entry name" value="SLT_2"/>
    <property type="match status" value="1"/>
</dbReference>
<protein>
    <submittedName>
        <fullName evidence="4">Lytic murein transglycosylase</fullName>
    </submittedName>
</protein>
<accession>A0ABY6IU14</accession>
<reference evidence="4" key="1">
    <citation type="submission" date="2022-10" db="EMBL/GenBank/DDBJ databases">
        <title>YIM 151497 complete genome.</title>
        <authorList>
            <person name="Chen X."/>
        </authorList>
    </citation>
    <scope>NUCLEOTIDE SEQUENCE</scope>
    <source>
        <strain evidence="4">YIM 151497</strain>
    </source>
</reference>
<dbReference type="SUPFAM" id="SSF53955">
    <property type="entry name" value="Lysozyme-like"/>
    <property type="match status" value="1"/>
</dbReference>
<dbReference type="CDD" id="cd13399">
    <property type="entry name" value="Slt35-like"/>
    <property type="match status" value="1"/>
</dbReference>
<keyword evidence="1" id="KW-0732">Signal</keyword>
<feature type="domain" description="Transglycosylase SLT" evidence="3">
    <location>
        <begin position="38"/>
        <end position="333"/>
    </location>
</feature>